<sequence length="705" mass="79419">MKRLKPAVESITENYLLPTKYLKLQLHTHPQESIQIIKDEKILVLNSGEKVFIFDLHKILLEGNGGLLEVFTHSQILKRCHFYPVNNRKKGYIHPEFMQRVHEQAPVQQVAASGKGKDAGAGAGELGESPDADESNQHPILIKQYIALSKHQNSSQHEPIQKAVVLFHNGQSAYIMGDQAVYLNDLIWHQKYAECLIMSADENQLVSRLEEFTCKYEYFLPFNQIRVKEIKTGLSLIVAVSNKHLFMFRVDEQECTLQRVIYQYPAKIIHIKVKQTHSSVDVLSVVEDGTACLMKLDGTLAPSGPTQYLKGCFKLPFLSNLIASTCVSDDRWYVAKDSEAYLVQFAQRSCEEIFNTGSILSPIVHLTTDGNSKLSIITQDALLFSSERSPHTGAYEKVIKGKLNLAVSCHSAKRISNSGLVKVYVGNANQTAGDPRLTVAFITDERYSKEGLRQFLAKIMLRDCGEPLSIFDIVYGIQKQSLNFSKVLQDLLLLLALNLKEHLHIFDMNQKNMLQTQLYRVAQKASGIVTWAEAQMQNQPRFSVLVARVLYLVTLNQSEDQSLSVVNAMAKQAILYLQIESENTNAGTQKVAFIQESQLYPYANRTSQDDQPTTGNSLQCPICGTLDSSQLSLKEGTLELFYGQDVKLLNKQLIQGYVECKVGHKYRIHYRDLSLEKHDSLMCKVCLNANDPQDFCCYMCGSSVI</sequence>
<proteinExistence type="predicted"/>
<organism evidence="2 3">
    <name type="scientific">Halteria grandinella</name>
    <dbReference type="NCBI Taxonomy" id="5974"/>
    <lineage>
        <taxon>Eukaryota</taxon>
        <taxon>Sar</taxon>
        <taxon>Alveolata</taxon>
        <taxon>Ciliophora</taxon>
        <taxon>Intramacronucleata</taxon>
        <taxon>Spirotrichea</taxon>
        <taxon>Stichotrichia</taxon>
        <taxon>Sporadotrichida</taxon>
        <taxon>Halteriidae</taxon>
        <taxon>Halteria</taxon>
    </lineage>
</organism>
<evidence type="ECO:0000313" key="3">
    <source>
        <dbReference type="Proteomes" id="UP000785679"/>
    </source>
</evidence>
<accession>A0A8J8NU98</accession>
<evidence type="ECO:0000313" key="2">
    <source>
        <dbReference type="EMBL" id="TNV82117.1"/>
    </source>
</evidence>
<name>A0A8J8NU98_HALGN</name>
<dbReference type="Proteomes" id="UP000785679">
    <property type="component" value="Unassembled WGS sequence"/>
</dbReference>
<protein>
    <submittedName>
        <fullName evidence="2">Uncharacterized protein</fullName>
    </submittedName>
</protein>
<gene>
    <name evidence="2" type="ORF">FGO68_gene14218</name>
</gene>
<dbReference type="AlphaFoldDB" id="A0A8J8NU98"/>
<reference evidence="2" key="1">
    <citation type="submission" date="2019-06" db="EMBL/GenBank/DDBJ databases">
        <authorList>
            <person name="Zheng W."/>
        </authorList>
    </citation>
    <scope>NUCLEOTIDE SEQUENCE</scope>
    <source>
        <strain evidence="2">QDHG01</strain>
    </source>
</reference>
<feature type="region of interest" description="Disordered" evidence="1">
    <location>
        <begin position="111"/>
        <end position="135"/>
    </location>
</feature>
<dbReference type="EMBL" id="RRYP01005353">
    <property type="protein sequence ID" value="TNV82117.1"/>
    <property type="molecule type" value="Genomic_DNA"/>
</dbReference>
<keyword evidence="3" id="KW-1185">Reference proteome</keyword>
<dbReference type="OrthoDB" id="10672699at2759"/>
<evidence type="ECO:0000256" key="1">
    <source>
        <dbReference type="SAM" id="MobiDB-lite"/>
    </source>
</evidence>
<comment type="caution">
    <text evidence="2">The sequence shown here is derived from an EMBL/GenBank/DDBJ whole genome shotgun (WGS) entry which is preliminary data.</text>
</comment>